<dbReference type="InterPro" id="IPR008949">
    <property type="entry name" value="Isoprenoid_synthase_dom_sf"/>
</dbReference>
<dbReference type="AlphaFoldDB" id="A0A6A5U2I9"/>
<dbReference type="EMBL" id="ML976985">
    <property type="protein sequence ID" value="KAF1959363.1"/>
    <property type="molecule type" value="Genomic_DNA"/>
</dbReference>
<feature type="non-terminal residue" evidence="1">
    <location>
        <position position="84"/>
    </location>
</feature>
<gene>
    <name evidence="1" type="ORF">CC80DRAFT_355100</name>
</gene>
<accession>A0A6A5U2I9</accession>
<dbReference type="Proteomes" id="UP000800035">
    <property type="component" value="Unassembled WGS sequence"/>
</dbReference>
<keyword evidence="2" id="KW-1185">Reference proteome</keyword>
<organism evidence="1 2">
    <name type="scientific">Byssothecium circinans</name>
    <dbReference type="NCBI Taxonomy" id="147558"/>
    <lineage>
        <taxon>Eukaryota</taxon>
        <taxon>Fungi</taxon>
        <taxon>Dikarya</taxon>
        <taxon>Ascomycota</taxon>
        <taxon>Pezizomycotina</taxon>
        <taxon>Dothideomycetes</taxon>
        <taxon>Pleosporomycetidae</taxon>
        <taxon>Pleosporales</taxon>
        <taxon>Massarineae</taxon>
        <taxon>Massarinaceae</taxon>
        <taxon>Byssothecium</taxon>
    </lineage>
</organism>
<dbReference type="OrthoDB" id="6921389at2759"/>
<sequence length="84" mass="9340">ATKIDVLSSPSCITTFPVRLHADEPQITLGAQAARKTWLDIDPPAKEKELRSHSAGPYGNFFALTWPYGKMERVKLATEIIETL</sequence>
<evidence type="ECO:0000313" key="2">
    <source>
        <dbReference type="Proteomes" id="UP000800035"/>
    </source>
</evidence>
<reference evidence="1" key="1">
    <citation type="journal article" date="2020" name="Stud. Mycol.">
        <title>101 Dothideomycetes genomes: a test case for predicting lifestyles and emergence of pathogens.</title>
        <authorList>
            <person name="Haridas S."/>
            <person name="Albert R."/>
            <person name="Binder M."/>
            <person name="Bloem J."/>
            <person name="Labutti K."/>
            <person name="Salamov A."/>
            <person name="Andreopoulos B."/>
            <person name="Baker S."/>
            <person name="Barry K."/>
            <person name="Bills G."/>
            <person name="Bluhm B."/>
            <person name="Cannon C."/>
            <person name="Castanera R."/>
            <person name="Culley D."/>
            <person name="Daum C."/>
            <person name="Ezra D."/>
            <person name="Gonzalez J."/>
            <person name="Henrissat B."/>
            <person name="Kuo A."/>
            <person name="Liang C."/>
            <person name="Lipzen A."/>
            <person name="Lutzoni F."/>
            <person name="Magnuson J."/>
            <person name="Mondo S."/>
            <person name="Nolan M."/>
            <person name="Ohm R."/>
            <person name="Pangilinan J."/>
            <person name="Park H.-J."/>
            <person name="Ramirez L."/>
            <person name="Alfaro M."/>
            <person name="Sun H."/>
            <person name="Tritt A."/>
            <person name="Yoshinaga Y."/>
            <person name="Zwiers L.-H."/>
            <person name="Turgeon B."/>
            <person name="Goodwin S."/>
            <person name="Spatafora J."/>
            <person name="Crous P."/>
            <person name="Grigoriev I."/>
        </authorList>
    </citation>
    <scope>NUCLEOTIDE SEQUENCE</scope>
    <source>
        <strain evidence="1">CBS 675.92</strain>
    </source>
</reference>
<protein>
    <submittedName>
        <fullName evidence="1">Uncharacterized protein</fullName>
    </submittedName>
</protein>
<proteinExistence type="predicted"/>
<feature type="non-terminal residue" evidence="1">
    <location>
        <position position="1"/>
    </location>
</feature>
<evidence type="ECO:0000313" key="1">
    <source>
        <dbReference type="EMBL" id="KAF1959363.1"/>
    </source>
</evidence>
<dbReference type="Gene3D" id="1.10.600.10">
    <property type="entry name" value="Farnesyl Diphosphate Synthase"/>
    <property type="match status" value="1"/>
</dbReference>
<name>A0A6A5U2I9_9PLEO</name>